<proteinExistence type="predicted"/>
<evidence type="ECO:0000313" key="2">
    <source>
        <dbReference type="EMBL" id="NEL54048.1"/>
    </source>
</evidence>
<reference evidence="2 3" key="1">
    <citation type="submission" date="2020-02" db="EMBL/GenBank/DDBJ databases">
        <title>The whole genome sequence of CPCC 205119.</title>
        <authorList>
            <person name="Jiang Z."/>
        </authorList>
    </citation>
    <scope>NUCLEOTIDE SEQUENCE [LARGE SCALE GENOMIC DNA]</scope>
    <source>
        <strain evidence="2 3">CPCC 205119</strain>
    </source>
</reference>
<sequence>MRTSIRAAADRLTAVVVRVRDDERGEVTHWGALAGLASVGTVVMVAAYQDLLVRAMTSVWAGLPGV</sequence>
<evidence type="ECO:0000313" key="3">
    <source>
        <dbReference type="Proteomes" id="UP000470470"/>
    </source>
</evidence>
<name>A0A7K3WC52_9ACTN</name>
<dbReference type="AlphaFoldDB" id="A0A7K3WC52"/>
<gene>
    <name evidence="2" type="ORF">G1H19_08565</name>
</gene>
<comment type="caution">
    <text evidence="2">The sequence shown here is derived from an EMBL/GenBank/DDBJ whole genome shotgun (WGS) entry which is preliminary data.</text>
</comment>
<evidence type="ECO:0000256" key="1">
    <source>
        <dbReference type="SAM" id="Phobius"/>
    </source>
</evidence>
<dbReference type="RefSeq" id="WP_152729911.1">
    <property type="nucleotide sequence ID" value="NZ_JAABOZ010000002.1"/>
</dbReference>
<keyword evidence="1" id="KW-0812">Transmembrane</keyword>
<keyword evidence="1" id="KW-1133">Transmembrane helix</keyword>
<keyword evidence="1" id="KW-0472">Membrane</keyword>
<dbReference type="EMBL" id="JAAGWK010000010">
    <property type="protein sequence ID" value="NEL54048.1"/>
    <property type="molecule type" value="Genomic_DNA"/>
</dbReference>
<keyword evidence="3" id="KW-1185">Reference proteome</keyword>
<dbReference type="Proteomes" id="UP000470470">
    <property type="component" value="Unassembled WGS sequence"/>
</dbReference>
<organism evidence="2 3">
    <name type="scientific">Goekera deserti</name>
    <dbReference type="NCBI Taxonomy" id="2497753"/>
    <lineage>
        <taxon>Bacteria</taxon>
        <taxon>Bacillati</taxon>
        <taxon>Actinomycetota</taxon>
        <taxon>Actinomycetes</taxon>
        <taxon>Geodermatophilales</taxon>
        <taxon>Geodermatophilaceae</taxon>
        <taxon>Goekera</taxon>
    </lineage>
</organism>
<feature type="transmembrane region" description="Helical" evidence="1">
    <location>
        <begin position="27"/>
        <end position="48"/>
    </location>
</feature>
<accession>A0A7K3WC52</accession>
<protein>
    <submittedName>
        <fullName evidence="2">Uncharacterized protein</fullName>
    </submittedName>
</protein>